<comment type="caution">
    <text evidence="2">The sequence shown here is derived from an EMBL/GenBank/DDBJ whole genome shotgun (WGS) entry which is preliminary data.</text>
</comment>
<sequence length="235" mass="26596">MKHLILIASLVLTVLLTAACVRTEEFSQRVAEELPEEVNRVQTALDEYMKTTQVLPIKPPQGRSLYQKYIIDFSKLESQLSEPPANSFENGGHFVFVIADPGKKPEVRVMDLRVTEEVGKLQTRVDAHKREEGKLPKGAREGADLYALDFKVLGVDPVTIPSPYNSQVSLPILIDNQGQLFVDYRVDVVQVLEEKKGEPDKDQDLRELLWKDSLFVPAYSPPMTYKKGDPVFKKK</sequence>
<accession>A0ABV8JLN5</accession>
<feature type="chain" id="PRO_5046634529" description="Lipoprotein" evidence="1">
    <location>
        <begin position="19"/>
        <end position="235"/>
    </location>
</feature>
<protein>
    <recommendedName>
        <fullName evidence="4">Lipoprotein</fullName>
    </recommendedName>
</protein>
<dbReference type="EMBL" id="JBHSAP010000018">
    <property type="protein sequence ID" value="MFC4078101.1"/>
    <property type="molecule type" value="Genomic_DNA"/>
</dbReference>
<gene>
    <name evidence="2" type="ORF">ACFOUO_14970</name>
</gene>
<dbReference type="RefSeq" id="WP_380705928.1">
    <property type="nucleotide sequence ID" value="NZ_JBHSAP010000018.1"/>
</dbReference>
<feature type="signal peptide" evidence="1">
    <location>
        <begin position="1"/>
        <end position="18"/>
    </location>
</feature>
<dbReference type="PROSITE" id="PS51257">
    <property type="entry name" value="PROKAR_LIPOPROTEIN"/>
    <property type="match status" value="1"/>
</dbReference>
<evidence type="ECO:0008006" key="4">
    <source>
        <dbReference type="Google" id="ProtNLM"/>
    </source>
</evidence>
<dbReference type="Proteomes" id="UP001595843">
    <property type="component" value="Unassembled WGS sequence"/>
</dbReference>
<keyword evidence="3" id="KW-1185">Reference proteome</keyword>
<evidence type="ECO:0000256" key="1">
    <source>
        <dbReference type="SAM" id="SignalP"/>
    </source>
</evidence>
<proteinExistence type="predicted"/>
<name>A0ABV8JLN5_9BACL</name>
<evidence type="ECO:0000313" key="2">
    <source>
        <dbReference type="EMBL" id="MFC4078101.1"/>
    </source>
</evidence>
<keyword evidence="1" id="KW-0732">Signal</keyword>
<evidence type="ECO:0000313" key="3">
    <source>
        <dbReference type="Proteomes" id="UP001595843"/>
    </source>
</evidence>
<organism evidence="2 3">
    <name type="scientific">Salinithrix halophila</name>
    <dbReference type="NCBI Taxonomy" id="1485204"/>
    <lineage>
        <taxon>Bacteria</taxon>
        <taxon>Bacillati</taxon>
        <taxon>Bacillota</taxon>
        <taxon>Bacilli</taxon>
        <taxon>Bacillales</taxon>
        <taxon>Thermoactinomycetaceae</taxon>
        <taxon>Salinithrix</taxon>
    </lineage>
</organism>
<reference evidence="3" key="1">
    <citation type="journal article" date="2019" name="Int. J. Syst. Evol. Microbiol.">
        <title>The Global Catalogue of Microorganisms (GCM) 10K type strain sequencing project: providing services to taxonomists for standard genome sequencing and annotation.</title>
        <authorList>
            <consortium name="The Broad Institute Genomics Platform"/>
            <consortium name="The Broad Institute Genome Sequencing Center for Infectious Disease"/>
            <person name="Wu L."/>
            <person name="Ma J."/>
        </authorList>
    </citation>
    <scope>NUCLEOTIDE SEQUENCE [LARGE SCALE GENOMIC DNA]</scope>
    <source>
        <strain evidence="3">IBRC-M 10813</strain>
    </source>
</reference>